<keyword evidence="6" id="KW-0597">Phosphoprotein</keyword>
<evidence type="ECO:0000313" key="11">
    <source>
        <dbReference type="Proteomes" id="UP000694393"/>
    </source>
</evidence>
<evidence type="ECO:0000313" key="10">
    <source>
        <dbReference type="Ensembl" id="ENSPCEP00000025435.1"/>
    </source>
</evidence>
<evidence type="ECO:0000256" key="3">
    <source>
        <dbReference type="ARBA" id="ARBA00004613"/>
    </source>
</evidence>
<keyword evidence="5" id="KW-0964">Secreted</keyword>
<dbReference type="FunFam" id="2.30.42.10:FF:000127">
    <property type="entry name" value="Pro-interleukin-16"/>
    <property type="match status" value="1"/>
</dbReference>
<sequence>MDRQSSVGSRKSKKFRSISRSFILCNAKNTDDGSSPDEKCPDPFEISANWNQEEIVSCPRLQGPCTPETDDCTPYPLVGPNVVQSKYDDTSESCKNMRRNFFIKESSPGFCSERPVKLEIQTNCFLHSKVICQRTRSNSTSVNPYWIGETECPPTKKSAAYRERQPHSLYGNRKSLSQQLDCSVGRGPAVSKPSRSLSTAHLAHVSCGSQASVISNIVLMKGQGKGLGFSIVGGKDSIYGPIGIYVKTIFPGGAAAADGRLQEGDEILELNGESMYGLTHCDALQKFKQAKKGLLTLTVRTSLSTPYSASSYLSSHLCQSPSSGTHITKENSSFSSDCTAVSLSNTKPNDRVIMEVSLNKEAGVGLGIGLCSVPHSHCISGIFIHTLSPGSVAHMDGRLRCGDEIIEINEASVQNMTLNEVYAVLSHCSPGAVQIIISRHPDPQVAFHIFLILNKANINVNTVAETGKSVWQITCQCTCRTSGCAQDI</sequence>
<dbReference type="InterPro" id="IPR036034">
    <property type="entry name" value="PDZ_sf"/>
</dbReference>
<dbReference type="Proteomes" id="UP000694393">
    <property type="component" value="Unplaced"/>
</dbReference>
<dbReference type="GO" id="GO:0030595">
    <property type="term" value="P:leukocyte chemotaxis"/>
    <property type="evidence" value="ECO:0007669"/>
    <property type="project" value="TreeGrafter"/>
</dbReference>
<dbReference type="GO" id="GO:0005576">
    <property type="term" value="C:extracellular region"/>
    <property type="evidence" value="ECO:0007669"/>
    <property type="project" value="UniProtKB-SubCell"/>
</dbReference>
<reference evidence="10" key="2">
    <citation type="submission" date="2025-09" db="UniProtKB">
        <authorList>
            <consortium name="Ensembl"/>
        </authorList>
    </citation>
    <scope>IDENTIFICATION</scope>
</reference>
<dbReference type="Gene3D" id="2.30.42.10">
    <property type="match status" value="2"/>
</dbReference>
<keyword evidence="4" id="KW-0963">Cytoplasm</keyword>
<accession>A0A8C8VQK5</accession>
<dbReference type="InterPro" id="IPR055287">
    <property type="entry name" value="IL-16-like"/>
</dbReference>
<evidence type="ECO:0000259" key="9">
    <source>
        <dbReference type="PROSITE" id="PS50106"/>
    </source>
</evidence>
<dbReference type="GO" id="GO:0005737">
    <property type="term" value="C:cytoplasm"/>
    <property type="evidence" value="ECO:0007669"/>
    <property type="project" value="UniProtKB-SubCell"/>
</dbReference>
<dbReference type="Ensembl" id="ENSPCET00000026286.1">
    <property type="protein sequence ID" value="ENSPCEP00000025435.1"/>
    <property type="gene ID" value="ENSPCEG00000019180.1"/>
</dbReference>
<reference evidence="10" key="1">
    <citation type="submission" date="2025-08" db="UniProtKB">
        <authorList>
            <consortium name="Ensembl"/>
        </authorList>
    </citation>
    <scope>IDENTIFICATION</scope>
</reference>
<feature type="domain" description="PDZ" evidence="9">
    <location>
        <begin position="216"/>
        <end position="302"/>
    </location>
</feature>
<feature type="domain" description="PDZ" evidence="9">
    <location>
        <begin position="355"/>
        <end position="425"/>
    </location>
</feature>
<dbReference type="PANTHER" id="PTHR48484:SF2">
    <property type="entry name" value="PRO-INTERLEUKIN-16"/>
    <property type="match status" value="1"/>
</dbReference>
<keyword evidence="11" id="KW-1185">Reference proteome</keyword>
<dbReference type="AlphaFoldDB" id="A0A8C8VQK5"/>
<dbReference type="GO" id="GO:0050930">
    <property type="term" value="P:induction of positive chemotaxis"/>
    <property type="evidence" value="ECO:0007669"/>
    <property type="project" value="InterPro"/>
</dbReference>
<protein>
    <recommendedName>
        <fullName evidence="9">PDZ domain-containing protein</fullName>
    </recommendedName>
</protein>
<dbReference type="GO" id="GO:0042609">
    <property type="term" value="F:CD4 receptor binding"/>
    <property type="evidence" value="ECO:0007669"/>
    <property type="project" value="TreeGrafter"/>
</dbReference>
<dbReference type="GO" id="GO:0005634">
    <property type="term" value="C:nucleus"/>
    <property type="evidence" value="ECO:0007669"/>
    <property type="project" value="UniProtKB-SubCell"/>
</dbReference>
<dbReference type="PANTHER" id="PTHR48484">
    <property type="entry name" value="PRO-INTERLEUKIN-16"/>
    <property type="match status" value="1"/>
</dbReference>
<dbReference type="Pfam" id="PF00595">
    <property type="entry name" value="PDZ"/>
    <property type="match status" value="2"/>
</dbReference>
<dbReference type="FunFam" id="2.30.42.10:FF:000102">
    <property type="entry name" value="Putative pro-interleukin-16"/>
    <property type="match status" value="1"/>
</dbReference>
<dbReference type="GO" id="GO:0005125">
    <property type="term" value="F:cytokine activity"/>
    <property type="evidence" value="ECO:0007669"/>
    <property type="project" value="InterPro"/>
</dbReference>
<comment type="subcellular location">
    <subcellularLocation>
        <location evidence="2">Cytoplasm</location>
    </subcellularLocation>
    <subcellularLocation>
        <location evidence="1">Nucleus</location>
    </subcellularLocation>
    <subcellularLocation>
        <location evidence="3">Secreted</location>
    </subcellularLocation>
</comment>
<keyword evidence="7" id="KW-0677">Repeat</keyword>
<proteinExistence type="predicted"/>
<dbReference type="CDD" id="cd06760">
    <property type="entry name" value="PDZ4_PDZD2-PDZ2_hPro-IL-16-like"/>
    <property type="match status" value="1"/>
</dbReference>
<dbReference type="PROSITE" id="PS50106">
    <property type="entry name" value="PDZ"/>
    <property type="match status" value="2"/>
</dbReference>
<evidence type="ECO:0000256" key="7">
    <source>
        <dbReference type="ARBA" id="ARBA00022737"/>
    </source>
</evidence>
<evidence type="ECO:0000256" key="5">
    <source>
        <dbReference type="ARBA" id="ARBA00022525"/>
    </source>
</evidence>
<evidence type="ECO:0000256" key="2">
    <source>
        <dbReference type="ARBA" id="ARBA00004496"/>
    </source>
</evidence>
<dbReference type="CDD" id="cd06759">
    <property type="entry name" value="PDZ3_PDZD2-PDZ1_hPro-IL-16-like"/>
    <property type="match status" value="1"/>
</dbReference>
<evidence type="ECO:0000256" key="1">
    <source>
        <dbReference type="ARBA" id="ARBA00004123"/>
    </source>
</evidence>
<evidence type="ECO:0000256" key="8">
    <source>
        <dbReference type="ARBA" id="ARBA00023242"/>
    </source>
</evidence>
<evidence type="ECO:0000256" key="4">
    <source>
        <dbReference type="ARBA" id="ARBA00022490"/>
    </source>
</evidence>
<organism evidence="10 11">
    <name type="scientific">Pelusios castaneus</name>
    <name type="common">West African mud turtle</name>
    <dbReference type="NCBI Taxonomy" id="367368"/>
    <lineage>
        <taxon>Eukaryota</taxon>
        <taxon>Metazoa</taxon>
        <taxon>Chordata</taxon>
        <taxon>Craniata</taxon>
        <taxon>Vertebrata</taxon>
        <taxon>Euteleostomi</taxon>
        <taxon>Archelosauria</taxon>
        <taxon>Testudinata</taxon>
        <taxon>Testudines</taxon>
        <taxon>Pleurodira</taxon>
        <taxon>Pelomedusidae</taxon>
        <taxon>Pelusios</taxon>
    </lineage>
</organism>
<name>A0A8C8VQK5_9SAUR</name>
<dbReference type="SMART" id="SM00228">
    <property type="entry name" value="PDZ"/>
    <property type="match status" value="2"/>
</dbReference>
<keyword evidence="8" id="KW-0539">Nucleus</keyword>
<dbReference type="SUPFAM" id="SSF50156">
    <property type="entry name" value="PDZ domain-like"/>
    <property type="match status" value="2"/>
</dbReference>
<dbReference type="InterPro" id="IPR001478">
    <property type="entry name" value="PDZ"/>
</dbReference>
<evidence type="ECO:0000256" key="6">
    <source>
        <dbReference type="ARBA" id="ARBA00022553"/>
    </source>
</evidence>